<organism evidence="2 3">
    <name type="scientific">Calycomorphotria hydatis</name>
    <dbReference type="NCBI Taxonomy" id="2528027"/>
    <lineage>
        <taxon>Bacteria</taxon>
        <taxon>Pseudomonadati</taxon>
        <taxon>Planctomycetota</taxon>
        <taxon>Planctomycetia</taxon>
        <taxon>Planctomycetales</taxon>
        <taxon>Planctomycetaceae</taxon>
        <taxon>Calycomorphotria</taxon>
    </lineage>
</organism>
<protein>
    <submittedName>
        <fullName evidence="2">Uncharacterized protein</fullName>
    </submittedName>
</protein>
<keyword evidence="3" id="KW-1185">Reference proteome</keyword>
<sequence>MNNVNLNIGGLIGAFVLGGIAVAIAFSVVDKSSGRGVYRLPLFGLVIGAFAGNFLWSYFFGKDDNSEGND</sequence>
<reference evidence="2 3" key="1">
    <citation type="submission" date="2019-02" db="EMBL/GenBank/DDBJ databases">
        <title>Deep-cultivation of Planctomycetes and their phenomic and genomic characterization uncovers novel biology.</title>
        <authorList>
            <person name="Wiegand S."/>
            <person name="Jogler M."/>
            <person name="Boedeker C."/>
            <person name="Pinto D."/>
            <person name="Vollmers J."/>
            <person name="Rivas-Marin E."/>
            <person name="Kohn T."/>
            <person name="Peeters S.H."/>
            <person name="Heuer A."/>
            <person name="Rast P."/>
            <person name="Oberbeckmann S."/>
            <person name="Bunk B."/>
            <person name="Jeske O."/>
            <person name="Meyerdierks A."/>
            <person name="Storesund J.E."/>
            <person name="Kallscheuer N."/>
            <person name="Luecker S."/>
            <person name="Lage O.M."/>
            <person name="Pohl T."/>
            <person name="Merkel B.J."/>
            <person name="Hornburger P."/>
            <person name="Mueller R.-W."/>
            <person name="Bruemmer F."/>
            <person name="Labrenz M."/>
            <person name="Spormann A.M."/>
            <person name="Op den Camp H."/>
            <person name="Overmann J."/>
            <person name="Amann R."/>
            <person name="Jetten M.S.M."/>
            <person name="Mascher T."/>
            <person name="Medema M.H."/>
            <person name="Devos D.P."/>
            <person name="Kaster A.-K."/>
            <person name="Ovreas L."/>
            <person name="Rohde M."/>
            <person name="Galperin M.Y."/>
            <person name="Jogler C."/>
        </authorList>
    </citation>
    <scope>NUCLEOTIDE SEQUENCE [LARGE SCALE GENOMIC DNA]</scope>
    <source>
        <strain evidence="2 3">V22</strain>
    </source>
</reference>
<feature type="transmembrane region" description="Helical" evidence="1">
    <location>
        <begin position="40"/>
        <end position="60"/>
    </location>
</feature>
<dbReference type="EMBL" id="CP036316">
    <property type="protein sequence ID" value="QDT64420.1"/>
    <property type="molecule type" value="Genomic_DNA"/>
</dbReference>
<proteinExistence type="predicted"/>
<evidence type="ECO:0000256" key="1">
    <source>
        <dbReference type="SAM" id="Phobius"/>
    </source>
</evidence>
<evidence type="ECO:0000313" key="2">
    <source>
        <dbReference type="EMBL" id="QDT64420.1"/>
    </source>
</evidence>
<dbReference type="AlphaFoldDB" id="A0A517T7T5"/>
<keyword evidence="1" id="KW-1133">Transmembrane helix</keyword>
<accession>A0A517T7T5</accession>
<dbReference type="KEGG" id="chya:V22_16540"/>
<keyword evidence="1" id="KW-0812">Transmembrane</keyword>
<gene>
    <name evidence="2" type="ORF">V22_16540</name>
</gene>
<dbReference type="Proteomes" id="UP000319976">
    <property type="component" value="Chromosome"/>
</dbReference>
<evidence type="ECO:0000313" key="3">
    <source>
        <dbReference type="Proteomes" id="UP000319976"/>
    </source>
</evidence>
<dbReference type="RefSeq" id="WP_145261569.1">
    <property type="nucleotide sequence ID" value="NZ_CP036316.1"/>
</dbReference>
<keyword evidence="1" id="KW-0472">Membrane</keyword>
<name>A0A517T7T5_9PLAN</name>
<feature type="transmembrane region" description="Helical" evidence="1">
    <location>
        <begin position="6"/>
        <end position="28"/>
    </location>
</feature>